<sequence>MPVCQHCCAEENGLGDFGWEHLHCIGYTSTTEVMSNQNHLFGVTKDFKVRCKWFSIL</sequence>
<organism evidence="1">
    <name type="scientific">Arundo donax</name>
    <name type="common">Giant reed</name>
    <name type="synonym">Donax arundinaceus</name>
    <dbReference type="NCBI Taxonomy" id="35708"/>
    <lineage>
        <taxon>Eukaryota</taxon>
        <taxon>Viridiplantae</taxon>
        <taxon>Streptophyta</taxon>
        <taxon>Embryophyta</taxon>
        <taxon>Tracheophyta</taxon>
        <taxon>Spermatophyta</taxon>
        <taxon>Magnoliopsida</taxon>
        <taxon>Liliopsida</taxon>
        <taxon>Poales</taxon>
        <taxon>Poaceae</taxon>
        <taxon>PACMAD clade</taxon>
        <taxon>Arundinoideae</taxon>
        <taxon>Arundineae</taxon>
        <taxon>Arundo</taxon>
    </lineage>
</organism>
<reference evidence="1" key="1">
    <citation type="submission" date="2014-09" db="EMBL/GenBank/DDBJ databases">
        <authorList>
            <person name="Magalhaes I.L.F."/>
            <person name="Oliveira U."/>
            <person name="Santos F.R."/>
            <person name="Vidigal T.H.D.A."/>
            <person name="Brescovit A.D."/>
            <person name="Santos A.J."/>
        </authorList>
    </citation>
    <scope>NUCLEOTIDE SEQUENCE</scope>
    <source>
        <tissue evidence="1">Shoot tissue taken approximately 20 cm above the soil surface</tissue>
    </source>
</reference>
<evidence type="ECO:0000313" key="1">
    <source>
        <dbReference type="EMBL" id="JAE16223.1"/>
    </source>
</evidence>
<dbReference type="AlphaFoldDB" id="A0A0A9G6C5"/>
<reference evidence="1" key="2">
    <citation type="journal article" date="2015" name="Data Brief">
        <title>Shoot transcriptome of the giant reed, Arundo donax.</title>
        <authorList>
            <person name="Barrero R.A."/>
            <person name="Guerrero F.D."/>
            <person name="Moolhuijzen P."/>
            <person name="Goolsby J.A."/>
            <person name="Tidwell J."/>
            <person name="Bellgard S.E."/>
            <person name="Bellgard M.I."/>
        </authorList>
    </citation>
    <scope>NUCLEOTIDE SEQUENCE</scope>
    <source>
        <tissue evidence="1">Shoot tissue taken approximately 20 cm above the soil surface</tissue>
    </source>
</reference>
<dbReference type="EMBL" id="GBRH01181673">
    <property type="protein sequence ID" value="JAE16223.1"/>
    <property type="molecule type" value="Transcribed_RNA"/>
</dbReference>
<protein>
    <submittedName>
        <fullName evidence="1">Uncharacterized protein</fullName>
    </submittedName>
</protein>
<name>A0A0A9G6C5_ARUDO</name>
<accession>A0A0A9G6C5</accession>
<proteinExistence type="predicted"/>